<dbReference type="EMBL" id="CAJNRD030001121">
    <property type="protein sequence ID" value="CAG5096925.1"/>
    <property type="molecule type" value="Genomic_DNA"/>
</dbReference>
<name>A0A8J2MRD1_COTCN</name>
<accession>A0A8J2MRD1</accession>
<evidence type="ECO:0000313" key="2">
    <source>
        <dbReference type="Proteomes" id="UP000786811"/>
    </source>
</evidence>
<reference evidence="1" key="1">
    <citation type="submission" date="2021-04" db="EMBL/GenBank/DDBJ databases">
        <authorList>
            <person name="Chebbi M.A.C M."/>
        </authorList>
    </citation>
    <scope>NUCLEOTIDE SEQUENCE</scope>
</reference>
<comment type="caution">
    <text evidence="1">The sequence shown here is derived from an EMBL/GenBank/DDBJ whole genome shotgun (WGS) entry which is preliminary data.</text>
</comment>
<dbReference type="Proteomes" id="UP000786811">
    <property type="component" value="Unassembled WGS sequence"/>
</dbReference>
<gene>
    <name evidence="1" type="ORF">HICCMSTLAB_LOCUS8454</name>
</gene>
<organism evidence="1 2">
    <name type="scientific">Cotesia congregata</name>
    <name type="common">Parasitoid wasp</name>
    <name type="synonym">Apanteles congregatus</name>
    <dbReference type="NCBI Taxonomy" id="51543"/>
    <lineage>
        <taxon>Eukaryota</taxon>
        <taxon>Metazoa</taxon>
        <taxon>Ecdysozoa</taxon>
        <taxon>Arthropoda</taxon>
        <taxon>Hexapoda</taxon>
        <taxon>Insecta</taxon>
        <taxon>Pterygota</taxon>
        <taxon>Neoptera</taxon>
        <taxon>Endopterygota</taxon>
        <taxon>Hymenoptera</taxon>
        <taxon>Apocrita</taxon>
        <taxon>Ichneumonoidea</taxon>
        <taxon>Braconidae</taxon>
        <taxon>Microgastrinae</taxon>
        <taxon>Cotesia</taxon>
    </lineage>
</organism>
<evidence type="ECO:0000313" key="1">
    <source>
        <dbReference type="EMBL" id="CAG5096925.1"/>
    </source>
</evidence>
<keyword evidence="2" id="KW-1185">Reference proteome</keyword>
<proteinExistence type="predicted"/>
<dbReference type="AlphaFoldDB" id="A0A8J2MRD1"/>
<sequence>MSFMTYSSTNCTHSSPVHHSTEFNSTVGQVTCSFADVLFKLSFFDVPLLFPEALTVPHLKLYALAKTEEHHFQHW</sequence>
<protein>
    <submittedName>
        <fullName evidence="1">Uncharacterized protein</fullName>
    </submittedName>
</protein>